<dbReference type="AlphaFoldDB" id="A0A6A6DC18"/>
<keyword evidence="2" id="KW-1185">Reference proteome</keyword>
<accession>A0A6A6DC18</accession>
<evidence type="ECO:0008006" key="3">
    <source>
        <dbReference type="Google" id="ProtNLM"/>
    </source>
</evidence>
<evidence type="ECO:0000313" key="1">
    <source>
        <dbReference type="EMBL" id="KAF2175510.1"/>
    </source>
</evidence>
<gene>
    <name evidence="1" type="ORF">K469DRAFT_683913</name>
</gene>
<proteinExistence type="predicted"/>
<dbReference type="OrthoDB" id="3962530at2759"/>
<name>A0A6A6DC18_9PEZI</name>
<dbReference type="Proteomes" id="UP000800200">
    <property type="component" value="Unassembled WGS sequence"/>
</dbReference>
<protein>
    <recommendedName>
        <fullName evidence="3">F-box domain-containing protein</fullName>
    </recommendedName>
</protein>
<reference evidence="1" key="1">
    <citation type="journal article" date="2020" name="Stud. Mycol.">
        <title>101 Dothideomycetes genomes: a test case for predicting lifestyles and emergence of pathogens.</title>
        <authorList>
            <person name="Haridas S."/>
            <person name="Albert R."/>
            <person name="Binder M."/>
            <person name="Bloem J."/>
            <person name="Labutti K."/>
            <person name="Salamov A."/>
            <person name="Andreopoulos B."/>
            <person name="Baker S."/>
            <person name="Barry K."/>
            <person name="Bills G."/>
            <person name="Bluhm B."/>
            <person name="Cannon C."/>
            <person name="Castanera R."/>
            <person name="Culley D."/>
            <person name="Daum C."/>
            <person name="Ezra D."/>
            <person name="Gonzalez J."/>
            <person name="Henrissat B."/>
            <person name="Kuo A."/>
            <person name="Liang C."/>
            <person name="Lipzen A."/>
            <person name="Lutzoni F."/>
            <person name="Magnuson J."/>
            <person name="Mondo S."/>
            <person name="Nolan M."/>
            <person name="Ohm R."/>
            <person name="Pangilinan J."/>
            <person name="Park H.-J."/>
            <person name="Ramirez L."/>
            <person name="Alfaro M."/>
            <person name="Sun H."/>
            <person name="Tritt A."/>
            <person name="Yoshinaga Y."/>
            <person name="Zwiers L.-H."/>
            <person name="Turgeon B."/>
            <person name="Goodwin S."/>
            <person name="Spatafora J."/>
            <person name="Crous P."/>
            <person name="Grigoriev I."/>
        </authorList>
    </citation>
    <scope>NUCLEOTIDE SEQUENCE</scope>
    <source>
        <strain evidence="1">CBS 207.26</strain>
    </source>
</reference>
<dbReference type="InterPro" id="IPR032675">
    <property type="entry name" value="LRR_dom_sf"/>
</dbReference>
<dbReference type="Gene3D" id="3.80.10.10">
    <property type="entry name" value="Ribonuclease Inhibitor"/>
    <property type="match status" value="1"/>
</dbReference>
<organism evidence="1 2">
    <name type="scientific">Zopfia rhizophila CBS 207.26</name>
    <dbReference type="NCBI Taxonomy" id="1314779"/>
    <lineage>
        <taxon>Eukaryota</taxon>
        <taxon>Fungi</taxon>
        <taxon>Dikarya</taxon>
        <taxon>Ascomycota</taxon>
        <taxon>Pezizomycotina</taxon>
        <taxon>Dothideomycetes</taxon>
        <taxon>Dothideomycetes incertae sedis</taxon>
        <taxon>Zopfiaceae</taxon>
        <taxon>Zopfia</taxon>
    </lineage>
</organism>
<dbReference type="EMBL" id="ML994731">
    <property type="protein sequence ID" value="KAF2175510.1"/>
    <property type="molecule type" value="Genomic_DNA"/>
</dbReference>
<evidence type="ECO:0000313" key="2">
    <source>
        <dbReference type="Proteomes" id="UP000800200"/>
    </source>
</evidence>
<sequence>MDCLPPELKSSIIDFLDPRSKAILIRLNYYYYQLAYKKLYYTLTFYIDPYTGNLSTRSLKLLYQLYSEHKLFQNNHILSNLKLFQWRVGYLNNVEYCPLPIPPCIRSLELSACQIDPKIIFPLLERLVIRRVTDKETSWVHRQVRSSNIKELSISGFSAVQHISILKILRPEEEKLVALESLELEYIHLDSWPLPARICLKELAFRYCSNTGQINQLCGPNVSKLKKFTFVSDVDIENVLGFRKMLSACQELKELVLLLGGRTSVLPLQWLRPVFSNLQTLIIETRRDTILPMVIMDYSLEDLELVIHDCPKLEVLGMPLCISFEMTRYINPIPLAQLRVLHVRNLLAPQSTAQCLERASKYLARALLTLQPSIVLLVGNCHCPRIWKVFNVALSSRRRAPVVEELYGNNYEYVNARWIETL</sequence>
<dbReference type="SUPFAM" id="SSF52047">
    <property type="entry name" value="RNI-like"/>
    <property type="match status" value="1"/>
</dbReference>